<feature type="region of interest" description="Disordered" evidence="1">
    <location>
        <begin position="77"/>
        <end position="160"/>
    </location>
</feature>
<organism evidence="2 3">
    <name type="scientific">Fusarium austroafricanum</name>
    <dbReference type="NCBI Taxonomy" id="2364996"/>
    <lineage>
        <taxon>Eukaryota</taxon>
        <taxon>Fungi</taxon>
        <taxon>Dikarya</taxon>
        <taxon>Ascomycota</taxon>
        <taxon>Pezizomycotina</taxon>
        <taxon>Sordariomycetes</taxon>
        <taxon>Hypocreomycetidae</taxon>
        <taxon>Hypocreales</taxon>
        <taxon>Nectriaceae</taxon>
        <taxon>Fusarium</taxon>
        <taxon>Fusarium concolor species complex</taxon>
    </lineage>
</organism>
<reference evidence="2" key="1">
    <citation type="submission" date="2020-01" db="EMBL/GenBank/DDBJ databases">
        <title>Identification and distribution of gene clusters putatively required for synthesis of sphingolipid metabolism inhibitors in phylogenetically diverse species of the filamentous fungus Fusarium.</title>
        <authorList>
            <person name="Kim H.-S."/>
            <person name="Busman M."/>
            <person name="Brown D.W."/>
            <person name="Divon H."/>
            <person name="Uhlig S."/>
            <person name="Proctor R.H."/>
        </authorList>
    </citation>
    <scope>NUCLEOTIDE SEQUENCE</scope>
    <source>
        <strain evidence="2">NRRL 53441</strain>
    </source>
</reference>
<dbReference type="OrthoDB" id="5336565at2759"/>
<feature type="compositionally biased region" description="Low complexity" evidence="1">
    <location>
        <begin position="138"/>
        <end position="156"/>
    </location>
</feature>
<evidence type="ECO:0000313" key="2">
    <source>
        <dbReference type="EMBL" id="KAF4449549.1"/>
    </source>
</evidence>
<evidence type="ECO:0000256" key="1">
    <source>
        <dbReference type="SAM" id="MobiDB-lite"/>
    </source>
</evidence>
<feature type="compositionally biased region" description="Polar residues" evidence="1">
    <location>
        <begin position="121"/>
        <end position="132"/>
    </location>
</feature>
<comment type="caution">
    <text evidence="2">The sequence shown here is derived from an EMBL/GenBank/DDBJ whole genome shotgun (WGS) entry which is preliminary data.</text>
</comment>
<protein>
    <submittedName>
        <fullName evidence="2">Glyoxylate reductase</fullName>
    </submittedName>
</protein>
<feature type="compositionally biased region" description="Polar residues" evidence="1">
    <location>
        <begin position="83"/>
        <end position="99"/>
    </location>
</feature>
<proteinExistence type="predicted"/>
<feature type="region of interest" description="Disordered" evidence="1">
    <location>
        <begin position="420"/>
        <end position="496"/>
    </location>
</feature>
<dbReference type="Proteomes" id="UP000605986">
    <property type="component" value="Unassembled WGS sequence"/>
</dbReference>
<sequence>MRPNTSLTVPVPVPVPVPVTAEARLTPGNSPCGSPTKRAKSTADSDIDKWAYWEYPPHFWDNLSKVSLSPRALKEVDRRARNSRSQLPASTAGEVSSNIARFARQGGPDLSDLRGYPYPATMNSRESPQSKGNELAIPETEPTPTSTTTKQQKSKPCSGNFRQHLTDHKVEPLQFSEKPRNTDEILSTLAQRRLSLSLSNFSDGSFEGFYQTSIRVMNEDDVMAKVLPTIFGSSVAGDLDARNILFGNLEPLTDGSLVSAKPDIYHGSSPGSLSLTIRNEIGHHIVPSTKDDRPIVPNFFVEVKGPRGNELVVERQACYDGSIGARAMHSLQTYGQESPQYDGQARCFSATFFAGQLQMFAHHATAPVDGDGDRPTYHMTYLGGYCMKNSRATFIEGASAFRNLRDLAKQQRDVLIQAANDTIGGRSSPPIPDANQNDEKSADGVADNEESPHLKTFDEPFREGDDSVNSTKRKRQPPSPDSDVATESPPSKIRRC</sequence>
<feature type="compositionally biased region" description="Basic and acidic residues" evidence="1">
    <location>
        <begin position="450"/>
        <end position="465"/>
    </location>
</feature>
<evidence type="ECO:0000313" key="3">
    <source>
        <dbReference type="Proteomes" id="UP000605986"/>
    </source>
</evidence>
<gene>
    <name evidence="2" type="ORF">F53441_7208</name>
</gene>
<keyword evidence="3" id="KW-1185">Reference proteome</keyword>
<accession>A0A8H4NSH4</accession>
<name>A0A8H4NSH4_9HYPO</name>
<dbReference type="AlphaFoldDB" id="A0A8H4NSH4"/>
<dbReference type="EMBL" id="JAADJG010000279">
    <property type="protein sequence ID" value="KAF4449549.1"/>
    <property type="molecule type" value="Genomic_DNA"/>
</dbReference>